<dbReference type="InterPro" id="IPR028161">
    <property type="entry name" value="Met8-like"/>
</dbReference>
<dbReference type="GO" id="GO:0004325">
    <property type="term" value="F:ferrochelatase activity"/>
    <property type="evidence" value="ECO:0007669"/>
    <property type="project" value="InterPro"/>
</dbReference>
<organism evidence="7 8">
    <name type="scientific">Deinococcus geothermalis (strain DSM 11300 / CIP 105573 / AG-3a)</name>
    <dbReference type="NCBI Taxonomy" id="319795"/>
    <lineage>
        <taxon>Bacteria</taxon>
        <taxon>Thermotogati</taxon>
        <taxon>Deinococcota</taxon>
        <taxon>Deinococci</taxon>
        <taxon>Deinococcales</taxon>
        <taxon>Deinococcaceae</taxon>
        <taxon>Deinococcus</taxon>
    </lineage>
</organism>
<evidence type="ECO:0000256" key="6">
    <source>
        <dbReference type="ARBA" id="ARBA00047561"/>
    </source>
</evidence>
<dbReference type="UniPathway" id="UPA00262">
    <property type="reaction ID" value="UER00222"/>
</dbReference>
<keyword evidence="3 7" id="KW-0560">Oxidoreductase</keyword>
<dbReference type="SUPFAM" id="SSF75615">
    <property type="entry name" value="Siroheme synthase middle domains-like"/>
    <property type="match status" value="1"/>
</dbReference>
<evidence type="ECO:0000256" key="4">
    <source>
        <dbReference type="ARBA" id="ARBA00023027"/>
    </source>
</evidence>
<name>Q1IWG1_DEIGD</name>
<accession>Q1IWG1</accession>
<gene>
    <name evidence="7" type="ordered locus">Dgeo_2129</name>
</gene>
<comment type="catalytic activity">
    <reaction evidence="6">
        <text>precorrin-2 + NAD(+) = sirohydrochlorin + NADH + 2 H(+)</text>
        <dbReference type="Rhea" id="RHEA:15613"/>
        <dbReference type="ChEBI" id="CHEBI:15378"/>
        <dbReference type="ChEBI" id="CHEBI:57540"/>
        <dbReference type="ChEBI" id="CHEBI:57945"/>
        <dbReference type="ChEBI" id="CHEBI:58351"/>
        <dbReference type="ChEBI" id="CHEBI:58827"/>
        <dbReference type="EC" id="1.3.1.76"/>
    </reaction>
</comment>
<keyword evidence="8" id="KW-1185">Reference proteome</keyword>
<dbReference type="InterPro" id="IPR036291">
    <property type="entry name" value="NAD(P)-bd_dom_sf"/>
</dbReference>
<comment type="pathway">
    <text evidence="1">Porphyrin-containing compound metabolism; siroheme biosynthesis; sirohydrochlorin from precorrin-2: step 1/1.</text>
</comment>
<dbReference type="InterPro" id="IPR006367">
    <property type="entry name" value="Sirohaem_synthase_N"/>
</dbReference>
<dbReference type="Gene3D" id="3.30.160.110">
    <property type="entry name" value="Siroheme synthase, domain 2"/>
    <property type="match status" value="1"/>
</dbReference>
<dbReference type="NCBIfam" id="TIGR01470">
    <property type="entry name" value="cysG_Nterm"/>
    <property type="match status" value="1"/>
</dbReference>
<evidence type="ECO:0000256" key="5">
    <source>
        <dbReference type="ARBA" id="ARBA00023244"/>
    </source>
</evidence>
<dbReference type="KEGG" id="dge:Dgeo_2129"/>
<dbReference type="EC" id="1.3.1.76" evidence="2"/>
<keyword evidence="5" id="KW-0627">Porphyrin biosynthesis</keyword>
<dbReference type="EMBL" id="CP000359">
    <property type="protein sequence ID" value="ABF46423.1"/>
    <property type="molecule type" value="Genomic_DNA"/>
</dbReference>
<dbReference type="GO" id="GO:0043115">
    <property type="term" value="F:precorrin-2 dehydrogenase activity"/>
    <property type="evidence" value="ECO:0007669"/>
    <property type="project" value="UniProtKB-EC"/>
</dbReference>
<dbReference type="HOGENOM" id="CLU_011276_8_3_0"/>
<evidence type="ECO:0000313" key="7">
    <source>
        <dbReference type="EMBL" id="ABF46423.1"/>
    </source>
</evidence>
<dbReference type="AlphaFoldDB" id="Q1IWG1"/>
<dbReference type="Proteomes" id="UP000002431">
    <property type="component" value="Chromosome"/>
</dbReference>
<keyword evidence="4" id="KW-0520">NAD</keyword>
<sequence length="188" mass="19488">MAAFLDLRGEAALVVGGGPVALRRARTLLEAGLDVTVVAPDLHPDLATLPLRAERRPYRPEDVREKRVVVAATDQAALNDAVVAAARAAGALVNHAGDAERGTLRFPAVVRRGGVQVAVSSGQELPLLAQALGERIAALLPESDTVAAWVARRERALTLDPAAREDALAGLRAEIRTALGLPALGGAA</sequence>
<dbReference type="Pfam" id="PF13241">
    <property type="entry name" value="NAD_binding_7"/>
    <property type="match status" value="1"/>
</dbReference>
<dbReference type="SUPFAM" id="SSF51735">
    <property type="entry name" value="NAD(P)-binding Rossmann-fold domains"/>
    <property type="match status" value="1"/>
</dbReference>
<evidence type="ECO:0000256" key="1">
    <source>
        <dbReference type="ARBA" id="ARBA00005010"/>
    </source>
</evidence>
<reference evidence="7" key="1">
    <citation type="submission" date="2006-04" db="EMBL/GenBank/DDBJ databases">
        <title>Complete sequence of chromosome of Deinococcus geothermalis DSM 11300.</title>
        <authorList>
            <consortium name="US DOE Joint Genome Institute"/>
            <person name="Copeland A."/>
            <person name="Lucas S."/>
            <person name="Lapidus A."/>
            <person name="Barry K."/>
            <person name="Detter J.C."/>
            <person name="Glavina del Rio T."/>
            <person name="Hammon N."/>
            <person name="Israni S."/>
            <person name="Dalin E."/>
            <person name="Tice H."/>
            <person name="Pitluck S."/>
            <person name="Brettin T."/>
            <person name="Bruce D."/>
            <person name="Han C."/>
            <person name="Tapia R."/>
            <person name="Saunders E."/>
            <person name="Gilna P."/>
            <person name="Schmutz J."/>
            <person name="Larimer F."/>
            <person name="Land M."/>
            <person name="Hauser L."/>
            <person name="Kyrpides N."/>
            <person name="Kim E."/>
            <person name="Daly M.J."/>
            <person name="Fredrickson J.K."/>
            <person name="Makarova K.S."/>
            <person name="Gaidamakova E.K."/>
            <person name="Zhai M."/>
            <person name="Richardson P."/>
        </authorList>
    </citation>
    <scope>NUCLEOTIDE SEQUENCE</scope>
    <source>
        <strain evidence="7">DSM 11300</strain>
    </source>
</reference>
<evidence type="ECO:0000313" key="8">
    <source>
        <dbReference type="Proteomes" id="UP000002431"/>
    </source>
</evidence>
<dbReference type="eggNOG" id="COG1648">
    <property type="taxonomic scope" value="Bacteria"/>
</dbReference>
<evidence type="ECO:0000256" key="3">
    <source>
        <dbReference type="ARBA" id="ARBA00023002"/>
    </source>
</evidence>
<dbReference type="STRING" id="319795.Dgeo_2129"/>
<dbReference type="PANTHER" id="PTHR35330">
    <property type="entry name" value="SIROHEME BIOSYNTHESIS PROTEIN MET8"/>
    <property type="match status" value="1"/>
</dbReference>
<dbReference type="Gene3D" id="3.40.50.720">
    <property type="entry name" value="NAD(P)-binding Rossmann-like Domain"/>
    <property type="match status" value="1"/>
</dbReference>
<evidence type="ECO:0000256" key="2">
    <source>
        <dbReference type="ARBA" id="ARBA00012400"/>
    </source>
</evidence>
<protein>
    <recommendedName>
        <fullName evidence="2">precorrin-2 dehydrogenase</fullName>
        <ecNumber evidence="2">1.3.1.76</ecNumber>
    </recommendedName>
</protein>
<dbReference type="PANTHER" id="PTHR35330:SF1">
    <property type="entry name" value="SIROHEME BIOSYNTHESIS PROTEIN MET8"/>
    <property type="match status" value="1"/>
</dbReference>
<proteinExistence type="predicted"/>
<dbReference type="GO" id="GO:0019354">
    <property type="term" value="P:siroheme biosynthetic process"/>
    <property type="evidence" value="ECO:0007669"/>
    <property type="project" value="UniProtKB-UniPathway"/>
</dbReference>